<feature type="compositionally biased region" description="Polar residues" evidence="2">
    <location>
        <begin position="470"/>
        <end position="492"/>
    </location>
</feature>
<evidence type="ECO:0000313" key="3">
    <source>
        <dbReference type="Proteomes" id="UP000694846"/>
    </source>
</evidence>
<feature type="compositionally biased region" description="Pro residues" evidence="2">
    <location>
        <begin position="496"/>
        <end position="508"/>
    </location>
</feature>
<dbReference type="GeneID" id="112683885"/>
<feature type="compositionally biased region" description="Polar residues" evidence="2">
    <location>
        <begin position="452"/>
        <end position="462"/>
    </location>
</feature>
<evidence type="ECO:0000313" key="4">
    <source>
        <dbReference type="RefSeq" id="XP_025410857.1"/>
    </source>
</evidence>
<protein>
    <submittedName>
        <fullName evidence="4">Leiomodin-2-like</fullName>
    </submittedName>
</protein>
<evidence type="ECO:0000256" key="2">
    <source>
        <dbReference type="SAM" id="MobiDB-lite"/>
    </source>
</evidence>
<gene>
    <name evidence="4" type="primary">LOC112683885</name>
</gene>
<name>A0A8B8FJS8_9HEMI</name>
<organism evidence="3 4">
    <name type="scientific">Sipha flava</name>
    <name type="common">yellow sugarcane aphid</name>
    <dbReference type="NCBI Taxonomy" id="143950"/>
    <lineage>
        <taxon>Eukaryota</taxon>
        <taxon>Metazoa</taxon>
        <taxon>Ecdysozoa</taxon>
        <taxon>Arthropoda</taxon>
        <taxon>Hexapoda</taxon>
        <taxon>Insecta</taxon>
        <taxon>Pterygota</taxon>
        <taxon>Neoptera</taxon>
        <taxon>Paraneoptera</taxon>
        <taxon>Hemiptera</taxon>
        <taxon>Sternorrhyncha</taxon>
        <taxon>Aphidomorpha</taxon>
        <taxon>Aphidoidea</taxon>
        <taxon>Aphididae</taxon>
        <taxon>Sipha</taxon>
    </lineage>
</organism>
<feature type="coiled-coil region" evidence="1">
    <location>
        <begin position="130"/>
        <end position="157"/>
    </location>
</feature>
<feature type="region of interest" description="Disordered" evidence="2">
    <location>
        <begin position="452"/>
        <end position="523"/>
    </location>
</feature>
<keyword evidence="1" id="KW-0175">Coiled coil</keyword>
<feature type="region of interest" description="Disordered" evidence="2">
    <location>
        <begin position="357"/>
        <end position="406"/>
    </location>
</feature>
<feature type="compositionally biased region" description="Polar residues" evidence="2">
    <location>
        <begin position="357"/>
        <end position="372"/>
    </location>
</feature>
<accession>A0A8B8FJS8</accession>
<feature type="compositionally biased region" description="Pro residues" evidence="2">
    <location>
        <begin position="377"/>
        <end position="404"/>
    </location>
</feature>
<evidence type="ECO:0000256" key="1">
    <source>
        <dbReference type="SAM" id="Coils"/>
    </source>
</evidence>
<reference evidence="4" key="1">
    <citation type="submission" date="2025-08" db="UniProtKB">
        <authorList>
            <consortium name="RefSeq"/>
        </authorList>
    </citation>
    <scope>IDENTIFICATION</scope>
    <source>
        <tissue evidence="4">Whole body</tissue>
    </source>
</reference>
<dbReference type="AlphaFoldDB" id="A0A8B8FJS8"/>
<feature type="coiled-coil region" evidence="1">
    <location>
        <begin position="201"/>
        <end position="292"/>
    </location>
</feature>
<sequence length="535" mass="60781">MKSQLEEFYSSEISCPDNKTVNHRRSSLKKSFLKLPRWIYGKIKPKKNQTPDEEFKIDGENDLAATTGEVSKKHTPRKNSCGDGDLDTAVVTKLYKANIHMAKELALMKEGQCLFEQKIQAIHDFYSVEITNKDANYNQVVKELKSLKEKVMKITRSGVQFVEPEDDSKMYLVNELDRIQEKNCIMEQKLSEISSFLLQSMNNYKSDYNRFEEQLKTCMQLSVKNSTDKVNSIVDLNDKIEKLQKTVDELLVEKNALVKANSSLSLMAAAEINSLKTKIAMVQRKLRLERRDLKNERTDHYNRKYDKLKMRLCMIEKEMIHRSEQSMQNMVMMSTACLRRGNDQQTSNIVYDTKVQPASFSPRAQETASHSRSPSITPGPPPPPPFTPPSPPPLTPPPPPPPIAKLPQTKQYQQYVINDDLLKDMYKQLRKPGSEIRKIPKRTDMKINCSATTISEQTSTPSEPALPVTQDPQIATNSTRLEPVLSQSTEETLLTPPSPHAPEVPPAFPLSEEIPKLQTTPSSELCELPLSSLFP</sequence>
<dbReference type="Proteomes" id="UP000694846">
    <property type="component" value="Unplaced"/>
</dbReference>
<dbReference type="OrthoDB" id="10631525at2759"/>
<dbReference type="RefSeq" id="XP_025410857.1">
    <property type="nucleotide sequence ID" value="XM_025555072.1"/>
</dbReference>
<keyword evidence="3" id="KW-1185">Reference proteome</keyword>
<proteinExistence type="predicted"/>